<dbReference type="EMBL" id="VJWL01000001">
    <property type="protein sequence ID" value="TRW49917.1"/>
    <property type="molecule type" value="Genomic_DNA"/>
</dbReference>
<feature type="transmembrane region" description="Helical" evidence="1">
    <location>
        <begin position="123"/>
        <end position="145"/>
    </location>
</feature>
<sequence>MVTQQVTAIALRVLSIWLLIHLLLSLPSFALMIPTFETFHGKEAPKWMLFGIAGAFFVLGLLAVFLIFKSATSALTRAKSDSALTLSNDSQKMLFQLAGLYFIVNALAYLPRSFVPISNIPDFSLTHFMTSAGLILQLVIGLWLASRSDFWVKLFCKLRGRG</sequence>
<gene>
    <name evidence="2" type="ORF">FM042_03445</name>
</gene>
<dbReference type="OrthoDB" id="7059897at2"/>
<feature type="transmembrane region" description="Helical" evidence="1">
    <location>
        <begin position="48"/>
        <end position="72"/>
    </location>
</feature>
<keyword evidence="1" id="KW-0472">Membrane</keyword>
<evidence type="ECO:0000313" key="3">
    <source>
        <dbReference type="Proteomes" id="UP000320359"/>
    </source>
</evidence>
<feature type="transmembrane region" description="Helical" evidence="1">
    <location>
        <begin position="93"/>
        <end position="111"/>
    </location>
</feature>
<keyword evidence="1" id="KW-1133">Transmembrane helix</keyword>
<evidence type="ECO:0000313" key="2">
    <source>
        <dbReference type="EMBL" id="TRW49917.1"/>
    </source>
</evidence>
<organism evidence="2 3">
    <name type="scientific">Aliidiomarina halalkaliphila</name>
    <dbReference type="NCBI Taxonomy" id="2593535"/>
    <lineage>
        <taxon>Bacteria</taxon>
        <taxon>Pseudomonadati</taxon>
        <taxon>Pseudomonadota</taxon>
        <taxon>Gammaproteobacteria</taxon>
        <taxon>Alteromonadales</taxon>
        <taxon>Idiomarinaceae</taxon>
        <taxon>Aliidiomarina</taxon>
    </lineage>
</organism>
<dbReference type="AlphaFoldDB" id="A0A552X4H1"/>
<dbReference type="Proteomes" id="UP000320359">
    <property type="component" value="Unassembled WGS sequence"/>
</dbReference>
<dbReference type="RefSeq" id="WP_143234336.1">
    <property type="nucleotide sequence ID" value="NZ_VJWL01000001.1"/>
</dbReference>
<evidence type="ECO:0000256" key="1">
    <source>
        <dbReference type="SAM" id="Phobius"/>
    </source>
</evidence>
<keyword evidence="1" id="KW-0812">Transmembrane</keyword>
<proteinExistence type="predicted"/>
<evidence type="ECO:0008006" key="4">
    <source>
        <dbReference type="Google" id="ProtNLM"/>
    </source>
</evidence>
<accession>A0A552X4H1</accession>
<keyword evidence="3" id="KW-1185">Reference proteome</keyword>
<name>A0A552X4H1_9GAMM</name>
<comment type="caution">
    <text evidence="2">The sequence shown here is derived from an EMBL/GenBank/DDBJ whole genome shotgun (WGS) entry which is preliminary data.</text>
</comment>
<reference evidence="2 3" key="1">
    <citation type="submission" date="2019-07" db="EMBL/GenBank/DDBJ databases">
        <authorList>
            <person name="Yang M."/>
            <person name="Zhao D."/>
            <person name="Xiang H."/>
        </authorList>
    </citation>
    <scope>NUCLEOTIDE SEQUENCE [LARGE SCALE GENOMIC DNA]</scope>
    <source>
        <strain evidence="2 3">IM1326</strain>
    </source>
</reference>
<protein>
    <recommendedName>
        <fullName evidence="4">DUF2975 domain-containing protein</fullName>
    </recommendedName>
</protein>